<reference evidence="2 3" key="1">
    <citation type="journal article" date="2024" name="Chem. Sci.">
        <title>Discovery of megapolipeptins by genome mining of a Burkholderiales bacteria collection.</title>
        <authorList>
            <person name="Paulo B.S."/>
            <person name="Recchia M.J.J."/>
            <person name="Lee S."/>
            <person name="Fergusson C.H."/>
            <person name="Romanowski S.B."/>
            <person name="Hernandez A."/>
            <person name="Krull N."/>
            <person name="Liu D.Y."/>
            <person name="Cavanagh H."/>
            <person name="Bos A."/>
            <person name="Gray C.A."/>
            <person name="Murphy B.T."/>
            <person name="Linington R.G."/>
            <person name="Eustaquio A.S."/>
        </authorList>
    </citation>
    <scope>NUCLEOTIDE SEQUENCE [LARGE SCALE GENOMIC DNA]</scope>
    <source>
        <strain evidence="2 3">RL17-351-BIE-A</strain>
    </source>
</reference>
<dbReference type="Gene3D" id="3.10.450.50">
    <property type="match status" value="1"/>
</dbReference>
<dbReference type="Proteomes" id="UP001629274">
    <property type="component" value="Unassembled WGS sequence"/>
</dbReference>
<proteinExistence type="predicted"/>
<protein>
    <submittedName>
        <fullName evidence="2">Nuclear transport factor 2 family protein</fullName>
    </submittedName>
</protein>
<evidence type="ECO:0000313" key="3">
    <source>
        <dbReference type="Proteomes" id="UP001629274"/>
    </source>
</evidence>
<dbReference type="InterPro" id="IPR027843">
    <property type="entry name" value="DUF4440"/>
</dbReference>
<name>A0ABW9BQF6_9BURK</name>
<dbReference type="SUPFAM" id="SSF54427">
    <property type="entry name" value="NTF2-like"/>
    <property type="match status" value="1"/>
</dbReference>
<dbReference type="Pfam" id="PF14534">
    <property type="entry name" value="DUF4440"/>
    <property type="match status" value="1"/>
</dbReference>
<dbReference type="EMBL" id="JAQQDR010000016">
    <property type="protein sequence ID" value="MFM0242839.1"/>
    <property type="molecule type" value="Genomic_DNA"/>
</dbReference>
<sequence>MDLKRGIFYVSLGIFLASPITKKSLIFLGSPTNQTKKLNVKRGMKGAAEMRKHCLAIVWGLAMIGSHALAQPKSDEDVVTAMEQTWVRATAVGDKETVRELLDDSYIERTPTGATRTKEDVLQAPPPSMTSTQDLDDLIVVVRGDTASVTGTNRYRAAPGVTPVDYVFVDAFQKREGVWRIVRSQMARRGGELSK</sequence>
<comment type="caution">
    <text evidence="2">The sequence shown here is derived from an EMBL/GenBank/DDBJ whole genome shotgun (WGS) entry which is preliminary data.</text>
</comment>
<feature type="domain" description="DUF4440" evidence="1">
    <location>
        <begin position="79"/>
        <end position="181"/>
    </location>
</feature>
<keyword evidence="3" id="KW-1185">Reference proteome</keyword>
<accession>A0ABW9BQF6</accession>
<gene>
    <name evidence="2" type="ORF">PQR03_32335</name>
</gene>
<evidence type="ECO:0000313" key="2">
    <source>
        <dbReference type="EMBL" id="MFM0242839.1"/>
    </source>
</evidence>
<organism evidence="2 3">
    <name type="scientific">Paraburkholderia phytofirmans</name>
    <dbReference type="NCBI Taxonomy" id="261302"/>
    <lineage>
        <taxon>Bacteria</taxon>
        <taxon>Pseudomonadati</taxon>
        <taxon>Pseudomonadota</taxon>
        <taxon>Betaproteobacteria</taxon>
        <taxon>Burkholderiales</taxon>
        <taxon>Burkholderiaceae</taxon>
        <taxon>Paraburkholderia</taxon>
    </lineage>
</organism>
<dbReference type="InterPro" id="IPR032710">
    <property type="entry name" value="NTF2-like_dom_sf"/>
</dbReference>
<dbReference type="RefSeq" id="WP_408263914.1">
    <property type="nucleotide sequence ID" value="NZ_JAQQCK010000018.1"/>
</dbReference>
<evidence type="ECO:0000259" key="1">
    <source>
        <dbReference type="Pfam" id="PF14534"/>
    </source>
</evidence>